<keyword evidence="4" id="KW-0479">Metal-binding</keyword>
<dbReference type="AlphaFoldDB" id="E3LMM1"/>
<dbReference type="Gene3D" id="3.30.460.10">
    <property type="entry name" value="Beta Polymerase, domain 2"/>
    <property type="match status" value="1"/>
</dbReference>
<dbReference type="Pfam" id="PF22600">
    <property type="entry name" value="MTPAP-like_central"/>
    <property type="match status" value="1"/>
</dbReference>
<accession>E3LMM1</accession>
<proteinExistence type="predicted"/>
<evidence type="ECO:0000259" key="7">
    <source>
        <dbReference type="Pfam" id="PF22600"/>
    </source>
</evidence>
<dbReference type="GO" id="GO:1990817">
    <property type="term" value="F:poly(A) RNA polymerase activity"/>
    <property type="evidence" value="ECO:0007669"/>
    <property type="project" value="TreeGrafter"/>
</dbReference>
<dbReference type="Gene3D" id="1.10.1410.10">
    <property type="match status" value="1"/>
</dbReference>
<evidence type="ECO:0000256" key="1">
    <source>
        <dbReference type="ARBA" id="ARBA00001936"/>
    </source>
</evidence>
<dbReference type="EMBL" id="DS268411">
    <property type="protein sequence ID" value="EFP03287.1"/>
    <property type="molecule type" value="Genomic_DNA"/>
</dbReference>
<dbReference type="OrthoDB" id="2274644at2759"/>
<keyword evidence="5" id="KW-0460">Magnesium</keyword>
<name>E3LMM1_CAERE</name>
<dbReference type="GO" id="GO:0046872">
    <property type="term" value="F:metal ion binding"/>
    <property type="evidence" value="ECO:0007669"/>
    <property type="project" value="UniProtKB-KW"/>
</dbReference>
<dbReference type="InterPro" id="IPR054708">
    <property type="entry name" value="MTPAP-like_central"/>
</dbReference>
<sequence length="549" mass="64317">MNQFPRTSALWFNVKCDQKTHEWKYSEVDNDREIINVRPSTLKMSGQSYASVVFFSTLFASVCSNAPIAPKCPESKIISQELIIKRKSVDVEKDGKKKEKKDEFIHKGTYVERKVSLKVDTQFLDAEIESYSNSDHHESLKKAEKVFRYCLNQYISDVKIWMTGSFAAGVDTFKSDLDFTIKTSRWSEESSFQKLMKIKGFFIGNSLFKTGRVVRARVRTKVNHMEINHVSFQTPVLKLVHLETDVEIDVTMDNEDSKRNTQLLSWYSQMDNRFSKLCRAIKGWASESGIEGAKNGRLNSFSICLMLIQYLQTLNILPNIQEFFPELNGPIEIEDDNYGRRDMKKEIQERGYKFEENEKSLSDLYFGFLKFYAEFNFDKSWISVKNGKIMEKRFDETEKPLDGLPDSHHFIVVEDPFLTTPRNCGGSVQGSCFVERIQLEFKIAADRILKKKTLFGGYPSSWRTRLDNEGRKTDKRIKVFEKERMDFNLKLSEEVEQPWGRDYDGPEWHETRVDPQNFWDLDRRPMITYEESLPWPVYVPNMYCRVDFV</sequence>
<gene>
    <name evidence="8" type="ORF">CRE_28469</name>
</gene>
<dbReference type="InterPro" id="IPR043519">
    <property type="entry name" value="NT_sf"/>
</dbReference>
<dbReference type="PANTHER" id="PTHR12271:SF129">
    <property type="entry name" value="PAP-ASSOCIATED DOMAIN-CONTAINING PROTEIN"/>
    <property type="match status" value="1"/>
</dbReference>
<dbReference type="SUPFAM" id="SSF81301">
    <property type="entry name" value="Nucleotidyltransferase"/>
    <property type="match status" value="1"/>
</dbReference>
<comment type="cofactor">
    <cofactor evidence="2">
        <name>Mg(2+)</name>
        <dbReference type="ChEBI" id="CHEBI:18420"/>
    </cofactor>
</comment>
<evidence type="ECO:0000256" key="4">
    <source>
        <dbReference type="ARBA" id="ARBA00022723"/>
    </source>
</evidence>
<feature type="domain" description="PAP-associated" evidence="6">
    <location>
        <begin position="360"/>
        <end position="419"/>
    </location>
</feature>
<evidence type="ECO:0000313" key="9">
    <source>
        <dbReference type="Proteomes" id="UP000008281"/>
    </source>
</evidence>
<protein>
    <submittedName>
        <fullName evidence="8">Uncharacterized protein</fullName>
    </submittedName>
</protein>
<feature type="domain" description="Poly(A) RNA polymerase mitochondrial-like central palm" evidence="7">
    <location>
        <begin position="136"/>
        <end position="269"/>
    </location>
</feature>
<dbReference type="Proteomes" id="UP000008281">
    <property type="component" value="Unassembled WGS sequence"/>
</dbReference>
<dbReference type="SUPFAM" id="SSF81631">
    <property type="entry name" value="PAP/OAS1 substrate-binding domain"/>
    <property type="match status" value="1"/>
</dbReference>
<dbReference type="OMA" id="PEWHETR"/>
<evidence type="ECO:0000259" key="6">
    <source>
        <dbReference type="Pfam" id="PF03828"/>
    </source>
</evidence>
<dbReference type="InParanoid" id="E3LMM1"/>
<keyword evidence="3" id="KW-0808">Transferase</keyword>
<dbReference type="STRING" id="31234.E3LMM1"/>
<evidence type="ECO:0000256" key="2">
    <source>
        <dbReference type="ARBA" id="ARBA00001946"/>
    </source>
</evidence>
<dbReference type="Pfam" id="PF03828">
    <property type="entry name" value="PAP_assoc"/>
    <property type="match status" value="1"/>
</dbReference>
<keyword evidence="9" id="KW-1185">Reference proteome</keyword>
<comment type="cofactor">
    <cofactor evidence="1">
        <name>Mn(2+)</name>
        <dbReference type="ChEBI" id="CHEBI:29035"/>
    </cofactor>
</comment>
<dbReference type="HOGENOM" id="CLU_047881_0_0_1"/>
<dbReference type="InterPro" id="IPR002058">
    <property type="entry name" value="PAP_assoc"/>
</dbReference>
<dbReference type="GO" id="GO:0031123">
    <property type="term" value="P:RNA 3'-end processing"/>
    <property type="evidence" value="ECO:0007669"/>
    <property type="project" value="TreeGrafter"/>
</dbReference>
<evidence type="ECO:0000256" key="5">
    <source>
        <dbReference type="ARBA" id="ARBA00022842"/>
    </source>
</evidence>
<dbReference type="PANTHER" id="PTHR12271">
    <property type="entry name" value="POLY A POLYMERASE CID PAP -RELATED"/>
    <property type="match status" value="1"/>
</dbReference>
<reference evidence="8" key="1">
    <citation type="submission" date="2007-07" db="EMBL/GenBank/DDBJ databases">
        <title>PCAP assembly of the Caenorhabditis remanei genome.</title>
        <authorList>
            <consortium name="The Caenorhabditis remanei Sequencing Consortium"/>
            <person name="Wilson R.K."/>
        </authorList>
    </citation>
    <scope>NUCLEOTIDE SEQUENCE [LARGE SCALE GENOMIC DNA]</scope>
    <source>
        <strain evidence="8">PB4641</strain>
    </source>
</reference>
<dbReference type="eggNOG" id="KOG2277">
    <property type="taxonomic scope" value="Eukaryota"/>
</dbReference>
<organism evidence="9">
    <name type="scientific">Caenorhabditis remanei</name>
    <name type="common">Caenorhabditis vulgaris</name>
    <dbReference type="NCBI Taxonomy" id="31234"/>
    <lineage>
        <taxon>Eukaryota</taxon>
        <taxon>Metazoa</taxon>
        <taxon>Ecdysozoa</taxon>
        <taxon>Nematoda</taxon>
        <taxon>Chromadorea</taxon>
        <taxon>Rhabditida</taxon>
        <taxon>Rhabditina</taxon>
        <taxon>Rhabditomorpha</taxon>
        <taxon>Rhabditoidea</taxon>
        <taxon>Rhabditidae</taxon>
        <taxon>Peloderinae</taxon>
        <taxon>Caenorhabditis</taxon>
    </lineage>
</organism>
<evidence type="ECO:0000313" key="8">
    <source>
        <dbReference type="EMBL" id="EFP03287.1"/>
    </source>
</evidence>
<evidence type="ECO:0000256" key="3">
    <source>
        <dbReference type="ARBA" id="ARBA00022679"/>
    </source>
</evidence>